<protein>
    <submittedName>
        <fullName evidence="12">WhiB family transcription factor</fullName>
    </submittedName>
</protein>
<dbReference type="GO" id="GO:0051539">
    <property type="term" value="F:4 iron, 4 sulfur cluster binding"/>
    <property type="evidence" value="ECO:0007669"/>
    <property type="project" value="UniProtKB-KW"/>
</dbReference>
<evidence type="ECO:0000256" key="1">
    <source>
        <dbReference type="ARBA" id="ARBA00001966"/>
    </source>
</evidence>
<organism evidence="12 13">
    <name type="scientific">Mycobacterium phage Lolly9</name>
    <dbReference type="NCBI Taxonomy" id="1698711"/>
    <lineage>
        <taxon>Viruses</taxon>
        <taxon>Duplodnaviria</taxon>
        <taxon>Heunggongvirae</taxon>
        <taxon>Uroviricota</taxon>
        <taxon>Caudoviricetes</taxon>
        <taxon>Vilmaviridae</taxon>
        <taxon>Lclasvirinae</taxon>
        <taxon>Lumosvirus</taxon>
        <taxon>Lumosvirus lolly9</taxon>
    </lineage>
</organism>
<evidence type="ECO:0000259" key="11">
    <source>
        <dbReference type="PROSITE" id="PS51674"/>
    </source>
</evidence>
<dbReference type="PANTHER" id="PTHR38839:SF4">
    <property type="entry name" value="TRANSCRIPTIONAL REGULATOR WHIB"/>
    <property type="match status" value="1"/>
</dbReference>
<dbReference type="PROSITE" id="PS51674">
    <property type="entry name" value="4FE4S_WBL"/>
    <property type="match status" value="1"/>
</dbReference>
<dbReference type="InterPro" id="IPR034768">
    <property type="entry name" value="4FE4S_WBL"/>
</dbReference>
<keyword evidence="10" id="KW-0804">Transcription</keyword>
<reference evidence="12 13" key="1">
    <citation type="submission" date="2015-07" db="EMBL/GenBank/DDBJ databases">
        <authorList>
            <person name="Ntshalintshall L."/>
            <person name="Reedoy K."/>
            <person name="Ramruthan J."/>
            <person name="Borthwick M."/>
            <person name="Moodley O.R."/>
            <person name="Larsen M.H."/>
            <person name="Russell D.H."/>
            <person name="Bowman C.A."/>
            <person name="Pope W.A."/>
            <person name="Mavrich T.H."/>
            <person name="Guerrero C.N."/>
            <person name="Jacobs-Sera D.A."/>
            <person name="Hendrix R.W."/>
            <person name="Hatfull G.F."/>
        </authorList>
    </citation>
    <scope>NUCLEOTIDE SEQUENCE [LARGE SCALE GENOMIC DNA]</scope>
</reference>
<evidence type="ECO:0000256" key="7">
    <source>
        <dbReference type="ARBA" id="ARBA00023015"/>
    </source>
</evidence>
<evidence type="ECO:0000256" key="2">
    <source>
        <dbReference type="ARBA" id="ARBA00006597"/>
    </source>
</evidence>
<evidence type="ECO:0000256" key="5">
    <source>
        <dbReference type="ARBA" id="ARBA00023004"/>
    </source>
</evidence>
<dbReference type="Proteomes" id="UP000201083">
    <property type="component" value="Segment"/>
</dbReference>
<dbReference type="GO" id="GO:0046872">
    <property type="term" value="F:metal ion binding"/>
    <property type="evidence" value="ECO:0007669"/>
    <property type="project" value="UniProtKB-KW"/>
</dbReference>
<dbReference type="GO" id="GO:0047134">
    <property type="term" value="F:protein-disulfide reductase [NAD(P)H] activity"/>
    <property type="evidence" value="ECO:0007669"/>
    <property type="project" value="TreeGrafter"/>
</dbReference>
<evidence type="ECO:0000256" key="6">
    <source>
        <dbReference type="ARBA" id="ARBA00023014"/>
    </source>
</evidence>
<feature type="domain" description="4Fe-4S Wbl-type" evidence="11">
    <location>
        <begin position="8"/>
        <end position="71"/>
    </location>
</feature>
<comment type="cofactor">
    <cofactor evidence="1">
        <name>[4Fe-4S] cluster</name>
        <dbReference type="ChEBI" id="CHEBI:49883"/>
    </cofactor>
</comment>
<keyword evidence="5" id="KW-0408">Iron</keyword>
<dbReference type="OrthoDB" id="17842at10239"/>
<keyword evidence="13" id="KW-1185">Reference proteome</keyword>
<keyword evidence="8" id="KW-0238">DNA-binding</keyword>
<dbReference type="GO" id="GO:0003677">
    <property type="term" value="F:DNA binding"/>
    <property type="evidence" value="ECO:0007669"/>
    <property type="project" value="UniProtKB-KW"/>
</dbReference>
<evidence type="ECO:0000256" key="3">
    <source>
        <dbReference type="ARBA" id="ARBA00022485"/>
    </source>
</evidence>
<evidence type="ECO:0000256" key="10">
    <source>
        <dbReference type="ARBA" id="ARBA00023163"/>
    </source>
</evidence>
<dbReference type="KEGG" id="vg:26629439"/>
<accession>A0A0K2FNL9</accession>
<keyword evidence="9" id="KW-1015">Disulfide bond</keyword>
<evidence type="ECO:0000313" key="12">
    <source>
        <dbReference type="EMBL" id="ALA48495.1"/>
    </source>
</evidence>
<dbReference type="GeneID" id="26629439"/>
<dbReference type="RefSeq" id="YP_009202464.1">
    <property type="nucleotide sequence ID" value="NC_028843.1"/>
</dbReference>
<dbReference type="Pfam" id="PF02467">
    <property type="entry name" value="Whib"/>
    <property type="match status" value="1"/>
</dbReference>
<keyword evidence="4" id="KW-0479">Metal-binding</keyword>
<dbReference type="EMBL" id="KT281791">
    <property type="protein sequence ID" value="ALA48495.1"/>
    <property type="molecule type" value="Genomic_DNA"/>
</dbReference>
<evidence type="ECO:0000313" key="13">
    <source>
        <dbReference type="Proteomes" id="UP000201083"/>
    </source>
</evidence>
<evidence type="ECO:0000256" key="8">
    <source>
        <dbReference type="ARBA" id="ARBA00023125"/>
    </source>
</evidence>
<sequence>MKWWHDALCAQVDTDLFFPEKGHGVSLARQVCNLCPVKAECLEDALVEEYGKCKTLRFGVRGGTTPNARWNIEKQREREVEAA</sequence>
<dbReference type="GO" id="GO:0045892">
    <property type="term" value="P:negative regulation of DNA-templated transcription"/>
    <property type="evidence" value="ECO:0007669"/>
    <property type="project" value="TreeGrafter"/>
</dbReference>
<dbReference type="InterPro" id="IPR003482">
    <property type="entry name" value="Whib"/>
</dbReference>
<keyword evidence="3" id="KW-0004">4Fe-4S</keyword>
<dbReference type="SMR" id="A0A0K2FNL9"/>
<gene>
    <name evidence="12" type="primary">78</name>
    <name evidence="12" type="ORF">LOLLY9_78</name>
</gene>
<keyword evidence="7" id="KW-0805">Transcription regulation</keyword>
<evidence type="ECO:0000256" key="4">
    <source>
        <dbReference type="ARBA" id="ARBA00022723"/>
    </source>
</evidence>
<keyword evidence="6" id="KW-0411">Iron-sulfur</keyword>
<comment type="similarity">
    <text evidence="2">Belongs to the WhiB family.</text>
</comment>
<dbReference type="PANTHER" id="PTHR38839">
    <property type="entry name" value="TRANSCRIPTIONAL REGULATOR WHID-RELATED"/>
    <property type="match status" value="1"/>
</dbReference>
<name>A0A0K2FNL9_9CAUD</name>
<proteinExistence type="inferred from homology"/>
<evidence type="ECO:0000256" key="9">
    <source>
        <dbReference type="ARBA" id="ARBA00023157"/>
    </source>
</evidence>